<dbReference type="RefSeq" id="WP_248009128.1">
    <property type="nucleotide sequence ID" value="NZ_JAJHVV010000007.1"/>
</dbReference>
<feature type="transmembrane region" description="Helical" evidence="1">
    <location>
        <begin position="122"/>
        <end position="141"/>
    </location>
</feature>
<gene>
    <name evidence="3" type="ORF">KP803_12270</name>
</gene>
<feature type="domain" description="MHYT" evidence="2">
    <location>
        <begin position="22"/>
        <end position="216"/>
    </location>
</feature>
<dbReference type="PANTHER" id="PTHR35152:SF1">
    <property type="entry name" value="DOMAIN SIGNALLING PROTEIN, PUTATIVE (AFU_ORTHOLOGUE AFUA_5G11310)-RELATED"/>
    <property type="match status" value="1"/>
</dbReference>
<feature type="transmembrane region" description="Helical" evidence="1">
    <location>
        <begin position="95"/>
        <end position="115"/>
    </location>
</feature>
<reference evidence="3" key="1">
    <citation type="submission" date="2021-11" db="EMBL/GenBank/DDBJ databases">
        <title>Vibrio ZSDE26 sp. nov. and Vibrio ZSDZ34 sp. nov., isolated from coastal seawater in Qingdao.</title>
        <authorList>
            <person name="Zhang P."/>
        </authorList>
    </citation>
    <scope>NUCLEOTIDE SEQUENCE</scope>
    <source>
        <strain evidence="3">ZSDE26</strain>
    </source>
</reference>
<proteinExistence type="predicted"/>
<dbReference type="InterPro" id="IPR005330">
    <property type="entry name" value="MHYT_dom"/>
</dbReference>
<keyword evidence="1" id="KW-0472">Membrane</keyword>
<keyword evidence="1" id="KW-0812">Transmembrane</keyword>
<feature type="transmembrane region" description="Helical" evidence="1">
    <location>
        <begin position="57"/>
        <end position="83"/>
    </location>
</feature>
<protein>
    <recommendedName>
        <fullName evidence="2">MHYT domain-containing protein</fullName>
    </recommendedName>
</protein>
<dbReference type="GO" id="GO:0016020">
    <property type="term" value="C:membrane"/>
    <property type="evidence" value="ECO:0007669"/>
    <property type="project" value="UniProtKB-UniRule"/>
</dbReference>
<dbReference type="PANTHER" id="PTHR35152">
    <property type="entry name" value="DOMAIN SIGNALLING PROTEIN, PUTATIVE (AFU_ORTHOLOGUE AFUA_5G11310)-RELATED"/>
    <property type="match status" value="1"/>
</dbReference>
<dbReference type="AlphaFoldDB" id="A0A9X1XJB4"/>
<dbReference type="EMBL" id="JAJHVV010000007">
    <property type="protein sequence ID" value="MCK6264047.1"/>
    <property type="molecule type" value="Genomic_DNA"/>
</dbReference>
<accession>A0A9X1XJB4</accession>
<evidence type="ECO:0000313" key="3">
    <source>
        <dbReference type="EMBL" id="MCK6264047.1"/>
    </source>
</evidence>
<comment type="caution">
    <text evidence="3">The sequence shown here is derived from an EMBL/GenBank/DDBJ whole genome shotgun (WGS) entry which is preliminary data.</text>
</comment>
<dbReference type="Pfam" id="PF03707">
    <property type="entry name" value="MHYT"/>
    <property type="match status" value="2"/>
</dbReference>
<sequence>MIDFWRFHAVNEQNYTLLHGEYNLYLVTLSVFISSLSAYSCLVIVDRIWHSNALKTIKLWKLFGSIVFGAGCWAMHFTGMLAFDIRHDMSYDTAITLFSLLPPMVGAFFAFQVLYKQRFTILDIQVGGLCLALGIGNMHYLGMEAMKMDIVLTYDFSWFLASIAIAHLFACIAIYLIKLQRRFTNISINKKGHDCCRYGALCCSYALYRNASGELL</sequence>
<keyword evidence="4" id="KW-1185">Reference proteome</keyword>
<evidence type="ECO:0000259" key="2">
    <source>
        <dbReference type="PROSITE" id="PS50924"/>
    </source>
</evidence>
<evidence type="ECO:0000313" key="4">
    <source>
        <dbReference type="Proteomes" id="UP001139559"/>
    </source>
</evidence>
<keyword evidence="1" id="KW-1133">Transmembrane helix</keyword>
<feature type="transmembrane region" description="Helical" evidence="1">
    <location>
        <begin position="24"/>
        <end position="45"/>
    </location>
</feature>
<dbReference type="PROSITE" id="PS50924">
    <property type="entry name" value="MHYT"/>
    <property type="match status" value="1"/>
</dbReference>
<comment type="caution">
    <text evidence="1">Lacks conserved residue(s) required for the propagation of feature annotation.</text>
</comment>
<feature type="transmembrane region" description="Helical" evidence="1">
    <location>
        <begin position="156"/>
        <end position="177"/>
    </location>
</feature>
<organism evidence="3 4">
    <name type="scientific">Vibrio amylolyticus</name>
    <dbReference type="NCBI Taxonomy" id="2847292"/>
    <lineage>
        <taxon>Bacteria</taxon>
        <taxon>Pseudomonadati</taxon>
        <taxon>Pseudomonadota</taxon>
        <taxon>Gammaproteobacteria</taxon>
        <taxon>Vibrionales</taxon>
        <taxon>Vibrionaceae</taxon>
        <taxon>Vibrio</taxon>
    </lineage>
</organism>
<evidence type="ECO:0000256" key="1">
    <source>
        <dbReference type="PROSITE-ProRule" id="PRU00244"/>
    </source>
</evidence>
<name>A0A9X1XJB4_9VIBR</name>
<dbReference type="Proteomes" id="UP001139559">
    <property type="component" value="Unassembled WGS sequence"/>
</dbReference>